<reference evidence="3 4" key="1">
    <citation type="submission" date="2020-04" db="EMBL/GenBank/DDBJ databases">
        <authorList>
            <person name="De Canck E."/>
        </authorList>
    </citation>
    <scope>NUCLEOTIDE SEQUENCE [LARGE SCALE GENOMIC DNA]</scope>
    <source>
        <strain evidence="3 4">LMG 27177</strain>
    </source>
</reference>
<protein>
    <submittedName>
        <fullName evidence="3">Uncharacterized protein</fullName>
    </submittedName>
</protein>
<proteinExistence type="inferred from homology"/>
<evidence type="ECO:0000313" key="4">
    <source>
        <dbReference type="Proteomes" id="UP000494252"/>
    </source>
</evidence>
<evidence type="ECO:0000256" key="1">
    <source>
        <dbReference type="ARBA" id="ARBA00010634"/>
    </source>
</evidence>
<keyword evidence="2" id="KW-0732">Signal</keyword>
<gene>
    <name evidence="3" type="ORF">LMG27177_03680</name>
</gene>
<dbReference type="InterPro" id="IPR007428">
    <property type="entry name" value="MlaA"/>
</dbReference>
<name>A0A6J5G6L3_9BURK</name>
<evidence type="ECO:0000313" key="3">
    <source>
        <dbReference type="EMBL" id="CAB3794612.1"/>
    </source>
</evidence>
<organism evidence="3 4">
    <name type="scientific">Paraburkholderia fynbosensis</name>
    <dbReference type="NCBI Taxonomy" id="1200993"/>
    <lineage>
        <taxon>Bacteria</taxon>
        <taxon>Pseudomonadati</taxon>
        <taxon>Pseudomonadota</taxon>
        <taxon>Betaproteobacteria</taxon>
        <taxon>Burkholderiales</taxon>
        <taxon>Burkholderiaceae</taxon>
        <taxon>Paraburkholderia</taxon>
    </lineage>
</organism>
<dbReference type="PANTHER" id="PTHR30035">
    <property type="entry name" value="LIPOPROTEIN VACJ-RELATED"/>
    <property type="match status" value="1"/>
</dbReference>
<dbReference type="PANTHER" id="PTHR30035:SF3">
    <property type="entry name" value="INTERMEMBRANE PHOSPHOLIPID TRANSPORT SYSTEM LIPOPROTEIN MLAA"/>
    <property type="match status" value="1"/>
</dbReference>
<dbReference type="Pfam" id="PF04333">
    <property type="entry name" value="MlaA"/>
    <property type="match status" value="1"/>
</dbReference>
<dbReference type="Proteomes" id="UP000494252">
    <property type="component" value="Unassembled WGS sequence"/>
</dbReference>
<dbReference type="EMBL" id="CADIKI010000010">
    <property type="protein sequence ID" value="CAB3794612.1"/>
    <property type="molecule type" value="Genomic_DNA"/>
</dbReference>
<dbReference type="PRINTS" id="PR01805">
    <property type="entry name" value="VACJLIPOPROT"/>
</dbReference>
<accession>A0A6J5G6L3</accession>
<sequence>MAIAAIVVGFLVSLVGGPSLLDHLSKTSVERLQQSVDVQHWQLPPDQQRTDSQCSSLVMGVTAIAWLTGCATASDPLEPMNRAVFSFNEGLDRHVATPVATGYTKVAPAPLRTAFSNFFSNLGDITNFANNLLQFKITAATEDLTRFTFNSTFGLGGLLDWASAAGLPKHHQDFGLTHGRYGVPAGPLTCAAAMWPEFCARCKWLGCCECTHSYDLPSG</sequence>
<comment type="similarity">
    <text evidence="1">Belongs to the MlaA family.</text>
</comment>
<keyword evidence="4" id="KW-1185">Reference proteome</keyword>
<dbReference type="AlphaFoldDB" id="A0A6J5G6L3"/>
<evidence type="ECO:0000256" key="2">
    <source>
        <dbReference type="ARBA" id="ARBA00022729"/>
    </source>
</evidence>
<dbReference type="GO" id="GO:0120010">
    <property type="term" value="P:intermembrane phospholipid transfer"/>
    <property type="evidence" value="ECO:0007669"/>
    <property type="project" value="TreeGrafter"/>
</dbReference>
<dbReference type="GO" id="GO:0016020">
    <property type="term" value="C:membrane"/>
    <property type="evidence" value="ECO:0007669"/>
    <property type="project" value="InterPro"/>
</dbReference>